<proteinExistence type="predicted"/>
<evidence type="ECO:0000313" key="2">
    <source>
        <dbReference type="EMBL" id="PUZ57091.1"/>
    </source>
</evidence>
<protein>
    <submittedName>
        <fullName evidence="2">Uncharacterized protein</fullName>
    </submittedName>
</protein>
<sequence length="89" mass="9747">MRRALSEAPEDALVRRQPCRATSSDTTARPGPRPTRSPSMYLRRPRSRPSPSSTAHAHMYSAGPPARPRRTHGTPAGRQRAWCSGAGRS</sequence>
<organism evidence="2 3">
    <name type="scientific">Panicum hallii var. hallii</name>
    <dbReference type="NCBI Taxonomy" id="1504633"/>
    <lineage>
        <taxon>Eukaryota</taxon>
        <taxon>Viridiplantae</taxon>
        <taxon>Streptophyta</taxon>
        <taxon>Embryophyta</taxon>
        <taxon>Tracheophyta</taxon>
        <taxon>Spermatophyta</taxon>
        <taxon>Magnoliopsida</taxon>
        <taxon>Liliopsida</taxon>
        <taxon>Poales</taxon>
        <taxon>Poaceae</taxon>
        <taxon>PACMAD clade</taxon>
        <taxon>Panicoideae</taxon>
        <taxon>Panicodae</taxon>
        <taxon>Paniceae</taxon>
        <taxon>Panicinae</taxon>
        <taxon>Panicum</taxon>
        <taxon>Panicum sect. Panicum</taxon>
    </lineage>
</organism>
<gene>
    <name evidence="2" type="ORF">GQ55_5G399900</name>
</gene>
<keyword evidence="3" id="KW-1185">Reference proteome</keyword>
<accession>A0A2T7DND5</accession>
<dbReference type="EMBL" id="CM009753">
    <property type="protein sequence ID" value="PUZ57091.1"/>
    <property type="molecule type" value="Genomic_DNA"/>
</dbReference>
<dbReference type="AlphaFoldDB" id="A0A2T7DND5"/>
<evidence type="ECO:0000256" key="1">
    <source>
        <dbReference type="SAM" id="MobiDB-lite"/>
    </source>
</evidence>
<feature type="region of interest" description="Disordered" evidence="1">
    <location>
        <begin position="1"/>
        <end position="89"/>
    </location>
</feature>
<dbReference type="Proteomes" id="UP000244336">
    <property type="component" value="Chromosome 5"/>
</dbReference>
<reference evidence="2 3" key="1">
    <citation type="submission" date="2018-04" db="EMBL/GenBank/DDBJ databases">
        <title>WGS assembly of Panicum hallii var. hallii HAL2.</title>
        <authorList>
            <person name="Lovell J."/>
            <person name="Jenkins J."/>
            <person name="Lowry D."/>
            <person name="Mamidi S."/>
            <person name="Sreedasyam A."/>
            <person name="Weng X."/>
            <person name="Barry K."/>
            <person name="Bonette J."/>
            <person name="Campitelli B."/>
            <person name="Daum C."/>
            <person name="Gordon S."/>
            <person name="Gould B."/>
            <person name="Lipzen A."/>
            <person name="MacQueen A."/>
            <person name="Palacio-Mejia J."/>
            <person name="Plott C."/>
            <person name="Shakirov E."/>
            <person name="Shu S."/>
            <person name="Yoshinaga Y."/>
            <person name="Zane M."/>
            <person name="Rokhsar D."/>
            <person name="Grimwood J."/>
            <person name="Schmutz J."/>
            <person name="Juenger T."/>
        </authorList>
    </citation>
    <scope>NUCLEOTIDE SEQUENCE [LARGE SCALE GENOMIC DNA]</scope>
    <source>
        <strain evidence="3">cv. HAL2</strain>
    </source>
</reference>
<name>A0A2T7DND5_9POAL</name>
<dbReference type="Gramene" id="PUZ57091">
    <property type="protein sequence ID" value="PUZ57091"/>
    <property type="gene ID" value="GQ55_5G399900"/>
</dbReference>
<evidence type="ECO:0000313" key="3">
    <source>
        <dbReference type="Proteomes" id="UP000244336"/>
    </source>
</evidence>